<gene>
    <name evidence="1" type="ORF">NDU88_004242</name>
</gene>
<dbReference type="AlphaFoldDB" id="A0AAV7W6T6"/>
<reference evidence="1" key="1">
    <citation type="journal article" date="2022" name="bioRxiv">
        <title>Sequencing and chromosome-scale assembly of the giantPleurodeles waltlgenome.</title>
        <authorList>
            <person name="Brown T."/>
            <person name="Elewa A."/>
            <person name="Iarovenko S."/>
            <person name="Subramanian E."/>
            <person name="Araus A.J."/>
            <person name="Petzold A."/>
            <person name="Susuki M."/>
            <person name="Suzuki K.-i.T."/>
            <person name="Hayashi T."/>
            <person name="Toyoda A."/>
            <person name="Oliveira C."/>
            <person name="Osipova E."/>
            <person name="Leigh N.D."/>
            <person name="Simon A."/>
            <person name="Yun M.H."/>
        </authorList>
    </citation>
    <scope>NUCLEOTIDE SEQUENCE</scope>
    <source>
        <strain evidence="1">20211129_DDA</strain>
        <tissue evidence="1">Liver</tissue>
    </source>
</reference>
<protein>
    <submittedName>
        <fullName evidence="1">Uncharacterized protein</fullName>
    </submittedName>
</protein>
<keyword evidence="2" id="KW-1185">Reference proteome</keyword>
<accession>A0AAV7W6T6</accession>
<comment type="caution">
    <text evidence="1">The sequence shown here is derived from an EMBL/GenBank/DDBJ whole genome shotgun (WGS) entry which is preliminary data.</text>
</comment>
<evidence type="ECO:0000313" key="1">
    <source>
        <dbReference type="EMBL" id="KAJ1208859.1"/>
    </source>
</evidence>
<dbReference type="EMBL" id="JANPWB010000002">
    <property type="protein sequence ID" value="KAJ1208859.1"/>
    <property type="molecule type" value="Genomic_DNA"/>
</dbReference>
<organism evidence="1 2">
    <name type="scientific">Pleurodeles waltl</name>
    <name type="common">Iberian ribbed newt</name>
    <dbReference type="NCBI Taxonomy" id="8319"/>
    <lineage>
        <taxon>Eukaryota</taxon>
        <taxon>Metazoa</taxon>
        <taxon>Chordata</taxon>
        <taxon>Craniata</taxon>
        <taxon>Vertebrata</taxon>
        <taxon>Euteleostomi</taxon>
        <taxon>Amphibia</taxon>
        <taxon>Batrachia</taxon>
        <taxon>Caudata</taxon>
        <taxon>Salamandroidea</taxon>
        <taxon>Salamandridae</taxon>
        <taxon>Pleurodelinae</taxon>
        <taxon>Pleurodeles</taxon>
    </lineage>
</organism>
<sequence>MGRASRRLRPCQADPLRPWEMRLRPPAKPLLPRHAAVSPAIFLKASPSGTGAQCIQEASVGSVNSFTVAAEPPPPPRVRR</sequence>
<evidence type="ECO:0000313" key="2">
    <source>
        <dbReference type="Proteomes" id="UP001066276"/>
    </source>
</evidence>
<proteinExistence type="predicted"/>
<name>A0AAV7W6T6_PLEWA</name>
<dbReference type="Proteomes" id="UP001066276">
    <property type="component" value="Chromosome 1_2"/>
</dbReference>